<evidence type="ECO:0000313" key="2">
    <source>
        <dbReference type="Proteomes" id="UP000624243"/>
    </source>
</evidence>
<reference evidence="1 2" key="1">
    <citation type="journal article" date="2020" name="Microorganisms">
        <title>Reliable Identification of Environmental Pseudomonas Isolates Using the rpoD Gene.</title>
        <authorList>
            <consortium name="The Broad Institute Genome Sequencing Platform"/>
            <person name="Girard L."/>
            <person name="Lood C."/>
            <person name="Rokni-Zadeh H."/>
            <person name="van Noort V."/>
            <person name="Lavigne R."/>
            <person name="De Mot R."/>
        </authorList>
    </citation>
    <scope>NUCLEOTIDE SEQUENCE [LARGE SCALE GENOMIC DNA]</scope>
    <source>
        <strain evidence="1 2">RW1P2</strain>
    </source>
</reference>
<name>A0ACC5UIZ2_9PSED</name>
<evidence type="ECO:0000313" key="1">
    <source>
        <dbReference type="EMBL" id="MBV4514379.1"/>
    </source>
</evidence>
<gene>
    <name evidence="1" type="ORF">HU758_004060</name>
</gene>
<sequence>MAERIGREQVASASIAQKPLPTATLALAFGYSEPVGQAASQAELVLKACFVSSLGQARALVASREGESLYRVGDRMPGGSVLRRIDVRSITLWDGEREQTLALSGSRASVFVQSGSTPTRGPASADSPRLLREVQ</sequence>
<protein>
    <submittedName>
        <fullName evidence="1">Uncharacterized protein</fullName>
    </submittedName>
</protein>
<proteinExistence type="predicted"/>
<dbReference type="EMBL" id="JABWSB020000002">
    <property type="protein sequence ID" value="MBV4514379.1"/>
    <property type="molecule type" value="Genomic_DNA"/>
</dbReference>
<accession>A0ACC5UIZ2</accession>
<comment type="caution">
    <text evidence="1">The sequence shown here is derived from an EMBL/GenBank/DDBJ whole genome shotgun (WGS) entry which is preliminary data.</text>
</comment>
<organism evidence="1 2">
    <name type="scientific">Pseudomonas kurunegalensis</name>
    <dbReference type="NCBI Taxonomy" id="485880"/>
    <lineage>
        <taxon>Bacteria</taxon>
        <taxon>Pseudomonadati</taxon>
        <taxon>Pseudomonadota</taxon>
        <taxon>Gammaproteobacteria</taxon>
        <taxon>Pseudomonadales</taxon>
        <taxon>Pseudomonadaceae</taxon>
        <taxon>Pseudomonas</taxon>
    </lineage>
</organism>
<dbReference type="Proteomes" id="UP000624243">
    <property type="component" value="Unassembled WGS sequence"/>
</dbReference>
<keyword evidence="2" id="KW-1185">Reference proteome</keyword>